<evidence type="ECO:0000313" key="1">
    <source>
        <dbReference type="EMBL" id="TCS88320.1"/>
    </source>
</evidence>
<evidence type="ECO:0008006" key="3">
    <source>
        <dbReference type="Google" id="ProtNLM"/>
    </source>
</evidence>
<evidence type="ECO:0000313" key="2">
    <source>
        <dbReference type="Proteomes" id="UP000295807"/>
    </source>
</evidence>
<protein>
    <recommendedName>
        <fullName evidence="3">Glycoside hydrolase family 42 N-terminal domain-containing protein</fullName>
    </recommendedName>
</protein>
<comment type="caution">
    <text evidence="1">The sequence shown here is derived from an EMBL/GenBank/DDBJ whole genome shotgun (WGS) entry which is preliminary data.</text>
</comment>
<dbReference type="SUPFAM" id="SSF51445">
    <property type="entry name" value="(Trans)glycosidases"/>
    <property type="match status" value="1"/>
</dbReference>
<gene>
    <name evidence="1" type="ORF">EDD80_103184</name>
</gene>
<proteinExistence type="predicted"/>
<keyword evidence="2" id="KW-1185">Reference proteome</keyword>
<sequence>MKLNSFLYLFAFLLSGCGAINGQRTGQNAYPKLSPSAEMPILAWYSIPAEETSAARFRELKETGINHSFTNYPNAEAVQKALDAAKKAGVKLIIACPELRTETAATVKRFMKHPALAGYYLRDEPSAGEFADLGAWAREIQKVDREHFCYLNLLPTYASLEQLQASSYRDYVHRYIEEVPTQVLSFDHYPVVEDETGYHLRDNYYENLEIFSDEARKAGKPFWAFSLAVAHDPYPIPDVAQMRLQQFSNLAYGAQGLQYFTYWTPGKNPNWNFHHGPIGLDGKRTDVYDKITALNQEIIALTPVFLGAELIQAGHIGNQIPSHTNRLSALPANVSRLEVIDKINKTGSGRGPQSEGALVSELRNGLHRYLVIVNRDFRERLALGLSFEGEVKRVMKDGSLAPASLYSEKQLIAPGDVLIYQLE</sequence>
<dbReference type="RefSeq" id="WP_207910244.1">
    <property type="nucleotide sequence ID" value="NZ_CP042432.1"/>
</dbReference>
<dbReference type="InterPro" id="IPR017853">
    <property type="entry name" value="GH"/>
</dbReference>
<reference evidence="1 2" key="1">
    <citation type="submission" date="2019-03" db="EMBL/GenBank/DDBJ databases">
        <title>Genomic Encyclopedia of Type Strains, Phase IV (KMG-IV): sequencing the most valuable type-strain genomes for metagenomic binning, comparative biology and taxonomic classification.</title>
        <authorList>
            <person name="Goeker M."/>
        </authorList>
    </citation>
    <scope>NUCLEOTIDE SEQUENCE [LARGE SCALE GENOMIC DNA]</scope>
    <source>
        <strain evidence="1 2">DSM 21100</strain>
    </source>
</reference>
<accession>A0A4R3KTN8</accession>
<dbReference type="PROSITE" id="PS51257">
    <property type="entry name" value="PROKAR_LIPOPROTEIN"/>
    <property type="match status" value="1"/>
</dbReference>
<name>A0A4R3KTN8_9SPHI</name>
<organism evidence="1 2">
    <name type="scientific">Anseongella ginsenosidimutans</name>
    <dbReference type="NCBI Taxonomy" id="496056"/>
    <lineage>
        <taxon>Bacteria</taxon>
        <taxon>Pseudomonadati</taxon>
        <taxon>Bacteroidota</taxon>
        <taxon>Sphingobacteriia</taxon>
        <taxon>Sphingobacteriales</taxon>
        <taxon>Sphingobacteriaceae</taxon>
        <taxon>Anseongella</taxon>
    </lineage>
</organism>
<dbReference type="Proteomes" id="UP000295807">
    <property type="component" value="Unassembled WGS sequence"/>
</dbReference>
<dbReference type="EMBL" id="SMAD01000003">
    <property type="protein sequence ID" value="TCS88320.1"/>
    <property type="molecule type" value="Genomic_DNA"/>
</dbReference>
<dbReference type="AlphaFoldDB" id="A0A4R3KTN8"/>
<dbReference type="Gene3D" id="3.20.20.80">
    <property type="entry name" value="Glycosidases"/>
    <property type="match status" value="1"/>
</dbReference>